<keyword evidence="8" id="KW-0368">Histidine biosynthesis</keyword>
<comment type="catalytic activity">
    <reaction evidence="9">
        <text>L-histidinol phosphate + 2-oxoglutarate = 3-(imidazol-4-yl)-2-oxopropyl phosphate + L-glutamate</text>
        <dbReference type="Rhea" id="RHEA:23744"/>
        <dbReference type="ChEBI" id="CHEBI:16810"/>
        <dbReference type="ChEBI" id="CHEBI:29985"/>
        <dbReference type="ChEBI" id="CHEBI:57766"/>
        <dbReference type="ChEBI" id="CHEBI:57980"/>
        <dbReference type="EC" id="2.6.1.9"/>
    </reaction>
</comment>
<dbReference type="Pfam" id="PF00155">
    <property type="entry name" value="Aminotran_1_2"/>
    <property type="match status" value="1"/>
</dbReference>
<keyword evidence="5" id="KW-0028">Amino-acid biosynthesis</keyword>
<evidence type="ECO:0000256" key="1">
    <source>
        <dbReference type="ARBA" id="ARBA00005011"/>
    </source>
</evidence>
<evidence type="ECO:0000256" key="8">
    <source>
        <dbReference type="ARBA" id="ARBA00023102"/>
    </source>
</evidence>
<dbReference type="InterPro" id="IPR015421">
    <property type="entry name" value="PyrdxlP-dep_Trfase_major"/>
</dbReference>
<reference evidence="11 12" key="1">
    <citation type="submission" date="2024-09" db="EMBL/GenBank/DDBJ databases">
        <authorList>
            <person name="Sun Q."/>
            <person name="Mori K."/>
        </authorList>
    </citation>
    <scope>NUCLEOTIDE SEQUENCE [LARGE SCALE GENOMIC DNA]</scope>
    <source>
        <strain evidence="11 12">CCM 8677</strain>
    </source>
</reference>
<keyword evidence="6" id="KW-0808">Transferase</keyword>
<protein>
    <recommendedName>
        <fullName evidence="3">histidinol-phosphate transaminase</fullName>
        <ecNumber evidence="3">2.6.1.9</ecNumber>
    </recommendedName>
</protein>
<sequence>MSVDVVSIKCTDVNSEIQSGIQSRIGLRVHGGTDALGKPAYDFSTNSNALGPCPEVVERLRATDCSSYPDPDYHDLRAALAQWHGVDPERIVFAASASEFIFRITQTVAANSLGRTRAWWPEHSYTDYAMAARAHSVVQTSTPVQAHLIWACDPASPLGCGQENLSSLLNQLQARQTMILDCAYQPLRLQADVSLSAQQRDQIWQLWSPNKALGLTGIRGAYAIAPKGAETLVSTLRQSAFSWPLGAHAVTMLEAWTTPQVQTWLAQSLLSLSVWKERQIDLCKKLNWTVLPSVANFYCATPPLSSRFDSEELLRTLRFSGIKLRDTTSFGLPGSFRLRVMSPEAQDALYFALSRLNL</sequence>
<dbReference type="EMBL" id="JBHLXJ010000018">
    <property type="protein sequence ID" value="MFC0351496.1"/>
    <property type="molecule type" value="Genomic_DNA"/>
</dbReference>
<proteinExistence type="inferred from homology"/>
<name>A0ABV6II25_9BURK</name>
<evidence type="ECO:0000256" key="6">
    <source>
        <dbReference type="ARBA" id="ARBA00022679"/>
    </source>
</evidence>
<keyword evidence="7" id="KW-0663">Pyridoxal phosphate</keyword>
<dbReference type="SUPFAM" id="SSF53383">
    <property type="entry name" value="PLP-dependent transferases"/>
    <property type="match status" value="1"/>
</dbReference>
<dbReference type="InterPro" id="IPR004839">
    <property type="entry name" value="Aminotransferase_I/II_large"/>
</dbReference>
<comment type="pathway">
    <text evidence="1">Amino-acid biosynthesis; L-histidine biosynthesis; L-histidine from 5-phospho-alpha-D-ribose 1-diphosphate: step 7/9.</text>
</comment>
<evidence type="ECO:0000256" key="9">
    <source>
        <dbReference type="ARBA" id="ARBA00047481"/>
    </source>
</evidence>
<organism evidence="11 12">
    <name type="scientific">Undibacterium danionis</name>
    <dbReference type="NCBI Taxonomy" id="1812100"/>
    <lineage>
        <taxon>Bacteria</taxon>
        <taxon>Pseudomonadati</taxon>
        <taxon>Pseudomonadota</taxon>
        <taxon>Betaproteobacteria</taxon>
        <taxon>Burkholderiales</taxon>
        <taxon>Oxalobacteraceae</taxon>
        <taxon>Undibacterium</taxon>
    </lineage>
</organism>
<keyword evidence="12" id="KW-1185">Reference proteome</keyword>
<dbReference type="InterPro" id="IPR050106">
    <property type="entry name" value="HistidinolP_aminotransfase"/>
</dbReference>
<comment type="caution">
    <text evidence="11">The sequence shown here is derived from an EMBL/GenBank/DDBJ whole genome shotgun (WGS) entry which is preliminary data.</text>
</comment>
<dbReference type="Gene3D" id="3.40.640.10">
    <property type="entry name" value="Type I PLP-dependent aspartate aminotransferase-like (Major domain)"/>
    <property type="match status" value="1"/>
</dbReference>
<dbReference type="RefSeq" id="WP_390214111.1">
    <property type="nucleotide sequence ID" value="NZ_JBHLXJ010000018.1"/>
</dbReference>
<evidence type="ECO:0000313" key="11">
    <source>
        <dbReference type="EMBL" id="MFC0351496.1"/>
    </source>
</evidence>
<dbReference type="PANTHER" id="PTHR43643">
    <property type="entry name" value="HISTIDINOL-PHOSPHATE AMINOTRANSFERASE 2"/>
    <property type="match status" value="1"/>
</dbReference>
<comment type="similarity">
    <text evidence="2">Belongs to the class-II pyridoxal-phosphate-dependent aminotransferase family. Histidinol-phosphate aminotransferase subfamily.</text>
</comment>
<dbReference type="Proteomes" id="UP001589844">
    <property type="component" value="Unassembled WGS sequence"/>
</dbReference>
<accession>A0ABV6II25</accession>
<evidence type="ECO:0000256" key="5">
    <source>
        <dbReference type="ARBA" id="ARBA00022605"/>
    </source>
</evidence>
<dbReference type="EC" id="2.6.1.9" evidence="3"/>
<feature type="domain" description="Aminotransferase class I/classII large" evidence="10">
    <location>
        <begin position="42"/>
        <end position="346"/>
    </location>
</feature>
<dbReference type="Gene3D" id="3.90.1150.10">
    <property type="entry name" value="Aspartate Aminotransferase, domain 1"/>
    <property type="match status" value="1"/>
</dbReference>
<evidence type="ECO:0000256" key="3">
    <source>
        <dbReference type="ARBA" id="ARBA00012748"/>
    </source>
</evidence>
<evidence type="ECO:0000256" key="2">
    <source>
        <dbReference type="ARBA" id="ARBA00007970"/>
    </source>
</evidence>
<evidence type="ECO:0000259" key="10">
    <source>
        <dbReference type="Pfam" id="PF00155"/>
    </source>
</evidence>
<evidence type="ECO:0000313" key="12">
    <source>
        <dbReference type="Proteomes" id="UP001589844"/>
    </source>
</evidence>
<keyword evidence="4 11" id="KW-0032">Aminotransferase</keyword>
<dbReference type="InterPro" id="IPR015422">
    <property type="entry name" value="PyrdxlP-dep_Trfase_small"/>
</dbReference>
<gene>
    <name evidence="11" type="ORF">ACFFJH_16870</name>
</gene>
<evidence type="ECO:0000256" key="4">
    <source>
        <dbReference type="ARBA" id="ARBA00022576"/>
    </source>
</evidence>
<dbReference type="InterPro" id="IPR015424">
    <property type="entry name" value="PyrdxlP-dep_Trfase"/>
</dbReference>
<dbReference type="PANTHER" id="PTHR43643:SF6">
    <property type="entry name" value="HISTIDINOL-PHOSPHATE AMINOTRANSFERASE"/>
    <property type="match status" value="1"/>
</dbReference>
<dbReference type="GO" id="GO:0008483">
    <property type="term" value="F:transaminase activity"/>
    <property type="evidence" value="ECO:0007669"/>
    <property type="project" value="UniProtKB-KW"/>
</dbReference>
<evidence type="ECO:0000256" key="7">
    <source>
        <dbReference type="ARBA" id="ARBA00022898"/>
    </source>
</evidence>